<accession>A0A3Q9FDE2</accession>
<feature type="region of interest" description="Disordered" evidence="1">
    <location>
        <begin position="1"/>
        <end position="38"/>
    </location>
</feature>
<proteinExistence type="predicted"/>
<dbReference type="Proteomes" id="UP000277191">
    <property type="component" value="Chromosome 3"/>
</dbReference>
<evidence type="ECO:0000313" key="3">
    <source>
        <dbReference type="Proteomes" id="UP000277191"/>
    </source>
</evidence>
<protein>
    <submittedName>
        <fullName evidence="2">Uncharacterized protein</fullName>
    </submittedName>
</protein>
<gene>
    <name evidence="2" type="ORF">D5R55_32700</name>
</gene>
<feature type="compositionally biased region" description="Basic and acidic residues" evidence="1">
    <location>
        <begin position="1"/>
        <end position="10"/>
    </location>
</feature>
<dbReference type="AlphaFoldDB" id="A0A3Q9FDE2"/>
<evidence type="ECO:0000313" key="2">
    <source>
        <dbReference type="EMBL" id="AZQ55586.1"/>
    </source>
</evidence>
<organism evidence="2 3">
    <name type="scientific">Burkholderia cenocepacia</name>
    <dbReference type="NCBI Taxonomy" id="95486"/>
    <lineage>
        <taxon>Bacteria</taxon>
        <taxon>Pseudomonadati</taxon>
        <taxon>Pseudomonadota</taxon>
        <taxon>Betaproteobacteria</taxon>
        <taxon>Burkholderiales</taxon>
        <taxon>Burkholderiaceae</taxon>
        <taxon>Burkholderia</taxon>
        <taxon>Burkholderia cepacia complex</taxon>
    </lineage>
</organism>
<evidence type="ECO:0000256" key="1">
    <source>
        <dbReference type="SAM" id="MobiDB-lite"/>
    </source>
</evidence>
<sequence>MPGESNDRGSRAFGFHSARSVPKSRIGGPAAVDGHHPGIVAESLQKADAIRANALHRPGGTMSASGHKC</sequence>
<dbReference type="EMBL" id="CP034547">
    <property type="protein sequence ID" value="AZQ55586.1"/>
    <property type="molecule type" value="Genomic_DNA"/>
</dbReference>
<name>A0A3Q9FDE2_9BURK</name>
<reference evidence="2 3" key="1">
    <citation type="submission" date="2018-12" db="EMBL/GenBank/DDBJ databases">
        <title>Cadmium resistance mechanism in endophytic bacteria Burkholderia cenocepacia YG-3.</title>
        <authorList>
            <person name="Zhang X."/>
            <person name="Wang X."/>
            <person name="Zhu Y."/>
        </authorList>
    </citation>
    <scope>NUCLEOTIDE SEQUENCE [LARGE SCALE GENOMIC DNA]</scope>
    <source>
        <strain evidence="2 3">YG-3</strain>
    </source>
</reference>